<proteinExistence type="predicted"/>
<name>A0A284S8P4_ARMOS</name>
<dbReference type="Proteomes" id="UP000219338">
    <property type="component" value="Unassembled WGS sequence"/>
</dbReference>
<accession>A0A284S8P4</accession>
<keyword evidence="2" id="KW-1185">Reference proteome</keyword>
<dbReference type="EMBL" id="FUEG01000043">
    <property type="protein sequence ID" value="SJL17374.1"/>
    <property type="molecule type" value="Genomic_DNA"/>
</dbReference>
<reference evidence="2" key="1">
    <citation type="journal article" date="2017" name="Nat. Ecol. Evol.">
        <title>Genome expansion and lineage-specific genetic innovations in the forest pathogenic fungi Armillaria.</title>
        <authorList>
            <person name="Sipos G."/>
            <person name="Prasanna A.N."/>
            <person name="Walter M.C."/>
            <person name="O'Connor E."/>
            <person name="Balint B."/>
            <person name="Krizsan K."/>
            <person name="Kiss B."/>
            <person name="Hess J."/>
            <person name="Varga T."/>
            <person name="Slot J."/>
            <person name="Riley R."/>
            <person name="Boka B."/>
            <person name="Rigling D."/>
            <person name="Barry K."/>
            <person name="Lee J."/>
            <person name="Mihaltcheva S."/>
            <person name="LaButti K."/>
            <person name="Lipzen A."/>
            <person name="Waldron R."/>
            <person name="Moloney N.M."/>
            <person name="Sperisen C."/>
            <person name="Kredics L."/>
            <person name="Vagvoelgyi C."/>
            <person name="Patrignani A."/>
            <person name="Fitzpatrick D."/>
            <person name="Nagy I."/>
            <person name="Doyle S."/>
            <person name="Anderson J.B."/>
            <person name="Grigoriev I.V."/>
            <person name="Gueldener U."/>
            <person name="Muensterkoetter M."/>
            <person name="Nagy L.G."/>
        </authorList>
    </citation>
    <scope>NUCLEOTIDE SEQUENCE [LARGE SCALE GENOMIC DNA]</scope>
    <source>
        <strain evidence="2">C18/9</strain>
    </source>
</reference>
<protein>
    <submittedName>
        <fullName evidence="1">Uncharacterized protein</fullName>
    </submittedName>
</protein>
<dbReference type="OMA" id="GILIMRF"/>
<dbReference type="AlphaFoldDB" id="A0A284S8P4"/>
<sequence length="124" mass="13664">MEFAHCVSPEFFVAAYECGVNCSDWYTFLRELLPSGLHNSCRCHFLHETYGSDSILGDVFTAGVDASASSSFVSPHITTSCPFLALESPVFQRGILIMRFLKKQLLCSLMIPPANVMLPCSHPA</sequence>
<dbReference type="OrthoDB" id="10481077at2759"/>
<evidence type="ECO:0000313" key="2">
    <source>
        <dbReference type="Proteomes" id="UP000219338"/>
    </source>
</evidence>
<gene>
    <name evidence="1" type="ORF">ARMOST_20924</name>
</gene>
<organism evidence="1 2">
    <name type="scientific">Armillaria ostoyae</name>
    <name type="common">Armillaria root rot fungus</name>
    <dbReference type="NCBI Taxonomy" id="47428"/>
    <lineage>
        <taxon>Eukaryota</taxon>
        <taxon>Fungi</taxon>
        <taxon>Dikarya</taxon>
        <taxon>Basidiomycota</taxon>
        <taxon>Agaricomycotina</taxon>
        <taxon>Agaricomycetes</taxon>
        <taxon>Agaricomycetidae</taxon>
        <taxon>Agaricales</taxon>
        <taxon>Marasmiineae</taxon>
        <taxon>Physalacriaceae</taxon>
        <taxon>Armillaria</taxon>
    </lineage>
</organism>
<evidence type="ECO:0000313" key="1">
    <source>
        <dbReference type="EMBL" id="SJL17374.1"/>
    </source>
</evidence>